<dbReference type="InterPro" id="IPR014853">
    <property type="entry name" value="VWF/SSPO/ZAN-like_Cys-rich_dom"/>
</dbReference>
<sequence length="5471" mass="606195">MAILSMVAFFSSRRASLAGSLLALTPCLLLLFLAGPTLAGMSKNFLGNNNFNPQDQMQRTFYPKEQFSRYRRNYLDDESSPFPGYPGFSGTAAFRGGKGGRKGGPRVGTGSRGLPSFPGFGEGPGAFLEEATTERIAPDDDSLATFKFNGLTDFNSLLGVPGGPRPPGASQVSTSGSSFGFPGGSSNTFGNRDSPGFFAPGNTFDTRPPAGRPGVPGSARPSGTVEGGTSVFTGSGQGGVLRLPSTGPSSTRFGGSQNSFFGGVGGGAPPNRSPNSNSFMNPFLSPFPGSNTGFNNQGGSPFGSPGTGPFGPPDTGNRLPPTGTGTFKFPTDVKFSNLLSQGLGDPLDGGPYSIPDEFRALFADLSTTVKPPLRVTSAEDTDRVFPGNNERELENEDEDYEEGHEDVLRERIPLKSNYRRPLEPNRVCNTEPSPPRNGRIDCSSYSGCRAVCETRYQFPTGERRFFLRCDDGEWVVAGGSRGEHMPDCEPICRPPCQNNGICLAPNKCQCPDNWEGLTCETPKPPPRQECSMKPPTPANSKIFCGNNECNARCHEGTSCLLAPTPDCEPICDPACLNGGSCIAPDLCQCLEDYRGDYCQYPISNCDPKKMGFNGGHNCSGKDMVFGCQLWCPPPVQFEFPAAELYSCDYATSIWSPSPIPMCDYEALREIEESNNPPSIEHEGLVGEHRPTAPPITDAPPPAVRKFPGTCFTWSNSHYKTFDGKVYSFESTCPYTLLRDVTHGTFSVNLRSTPNCEGVSCNRTIQMFLEDEEYVLGLSENGEPSLEYKDTSLAIPGHMNGVVSERVAHFVVLKVSGLGLTLKWDMKNLVVADVSEVLWNRTGGLCGQRDGNQDNDWSYPDGSTEYSLSAFVQGWQAKLIGERCLDQPHVRHPCSRPSPTDPAVTFCSRLQTDPKFADCRQVVDVEPFVRACRWDYCSCRSQNREDCACSSLEAFFRECASVGVTISGGWRSQDLCPMTCSNGKVYNPCMSAIQARCGQPAETVQPDFCVEGCDCPPGLVLHGDVCVRSEDCPCTYHDKEYNAGDNIPNDCNSCTCLGGKWVCTEIKCGSRCAVVGDPHYTTFDGRRYDFMGKCSYYLVQAAGVSIEAENTPCAGSISEDMNFPASITGQFPSCTKSVTVRVEGTVIRLKQKGEVTVNGVELKDLPAWVNGVYIKRASSLFIMVELSNGLDVWWDGQTRVYVDAPADFRGETAGLCGTFTDNQRDDFLTPQGDIEQNAIAFANKWKTSERCENQPQAEETRPCETHVQNKAVAEKFCAKIKSSLFAKCHLEVDPEPYYRDCLYDMCSCETKLDGCLCPILAAYSKECARKGITIDWRAEVRECGVHCTGGQKYQVCGNSCARTCLDLATNVDCQRKCVEGCNCLEGFSLDSSGICVPITECPCVYQAKEYKPGYEMMQIQPDGTYRVCECYNTDWNCWEPRGNESVARPPQVQCESNEVYVDCLPEEENTCQTMHLRPVPSELCRPGCVCAQGYVRNVDTGICTPHNSCPCHHGGRSYEEGDVLNDQCNTCKCEGGQWLCTDTPCPGICTAWGDSHYKTFDGRLYDFHGTCDYLLAKGKASRTDTFEVTIQNVPCGTSGVTCAKSITLRVGSGDTQEVVEFSRNKPPPTKNMTRTIIREAGLFVFAEVSDMGLVLQWDRGTRAYLRLDTQWQGKVRGLCGNFNGDDQDDFQTPAGGSSEVSVKIFGDSWRLQNYCPDSILIKDTCSLHPQRKVWATERCAILKTDSFSHCHSEVPVEPYLERCQFDACGCDMGGDCECLCTAIAAYVHECSIHSVYIKWRTPEICPMQCDESCEHYEPCIPTCPMETCDTLLDPAAPLCTQDACVEGCARDVCPPSQVHKSATDLDCVPKADCEKKCMEVDGEVFMEGDIISQDDCHTCTCSRKKKICRGTPCTTTTTSTTPGPIPSPTSTISSTYIPGRVTTPLVTTPGPEEEEFCRNGWTEWLSDDKPIIFRKNSDVEPVPERIWKSKSSQGFCSQSQMVDIRCRAIGTHRPHTDQPGVTCLLNEGLFCEGRDDAMAEDACWNYEVAFLCDCSLSTVQPPIPTTPATPATPPPAVTPSVPPVTEELEEPYTCEDEGWSEWYNLHSPDSNGEFESLSEIRKTYSLCPDHYISEVECRPVRGGEVEPIFTCNKRGAMCRNNGDIQYCQDYEVRVFCQCECQDGLGMENYVIPNEQITASSQKTPDDKAHAARLNADWAWTAEGDSKPEGESLLSEWLQIDLGEVKEVTGVVTQGHPHYNQYVKNFVVQFSETGLTWEDVMEPEDAYAKQFQGNTDSSTPVTNLFPEPVFARYVRIVPTDFHTAISLRVELKGCDIKEVTTTPPTVTPPLEGVCIDGWTEWMNTHTPGPGDWDDRDDLDTLTEKYTFCAPHMIVDSECQAVGHVSLPDQYSIVCNVNNGLQCNDDLQGPDHCYDYEIRFFCDCSLSTTPSLVVTEEITTTPVTAPPIPPYQETCSYSSPQIKEHEEDCRKFYECAPALTGLKYVEKECGPGTFFNPRHSVCDFEYNVIRIKPECKQRVTPPHVVATTTPEPCIGDFWTEWFNVSHPAIDGGDFETFENIRRAGLDICDNEYITDVQCHFMKGRSKGGRKGYKGGGHLDRLTYGRADFSQSKDRFVQCSITSGLSCPSSQCEDYAIRVRCSCEATRTTPAVPVTTQPPERPFTTPAVPTTTPEVVSECPQGQVYVPNAIPCMRVCAYYRYFLRQNGICQHDGEYAPACLEPRKRQVCPPHQYLRDKDTCVAIQDCNCRLRNGQAAPPGRPIPVDHCEVCQCVNNLLMCDKSACITTTESVYTVTSEPQFICKHWSSWVSLSVPSEGNEQELIADLEETYPKKCREYGRIQCRVQGSHESIAEAGQVATCDLQRGLVCQSSQNPEGCKDYEVRVFCICNDEDWDSSFLTMSTTVPSTTTHYPPPPLNVTTERPSHDKCPETMRHEQCAMPCNRICMYYQSILKEEGWCLSEDNCAPGCVEPNRDMTCPPGMFGINQEHCVQVADCNCRLSNGQALPPDVEYQVSKCELCRCKNNALLCSRIPDCEEPSTKSTTLEVITLTTPSTTFEPESQIVLKTVCNSWSPFYKKERESEGLILSLEMLRTREEFLCENPINATCREVATKIPASDLNQILTCDAVEGLKCLDLENAQDCYNYEISFYCFCEEVSTPPPRVSSVGPTTTLAPCDSWSPWINTAKPWQADGDTEYRSLEQLQEEYNFCLQGQLADIECVEAASGANTGADVGLSCDVRFGFRCTNSAQERGSCLDYKIRYYCTCETTTVITTVLPDFTTPPPKCYPDKYINLLKNVDDSAFSSTPARSTMYGPASARLYNPDSSLSTSGWSPLRNNWDQFLEVNLGSVTPVYGLVVAGNPLTRERITAFNVQYSRDGIIWTDIPTDPTDSSSLPKVFQGPISPVEEKQQMFDQPIEMQYLRVKPTNWYRAIALRLEVIGCELPMVPITSTTTELPKCDEPMGVENGLLSDLQIVVSSVLDDRHDYYGKQNIRLNTQPDSYLSAGVWVAKPSQDQFVRFDFTEPSLLSGVVTQGHPGSPEWVESFTVGYSPDGESWNTIKEPDGTDKVFIANFDSNTPVENKFDRLLNTRFLELRPKQWNSNIALRVEVLGCFHPYPEVTTTPAPVFTTTQPPPPYCVTCPGLPEEYYMTCIPCTYQDEYFDGQNCVPLSQCPCYKEGSRYEVGQVFESKECKECQCVLGGETFCVPKECPPCDNDEKSVMTPSCSCVCKPCPLGTRLCPSSNFCLNETSWCDGIEDCPDDELTCTTPMPEIPSPCPTPYCPEHWQLKVHPSKGFCPKVKCEPPPTPSFCPSPKCPPGYTVVVKLSEAGNNCPEYDCNPPLLIEPTTCPPPTCPEGYEVQGSDYVDYLAEEFPLETQQSDAVCFQYICKPPLEQPKENCSEPVCPENYEIFFSDVSVLADPCPPYECVPVTPSTPLPCPAVECPNNLTIMYIHSEDRSTCPRYTCVQCPQDQLEIVICSLNEELYRVNPVEEECPKYACKPLGSPPPIATTAMPHKELVPVCTVERRTVSSFGNTDIDMEVCNHILAQDKINKDWMVAVHSNCSESDQCTQYLSITLEKHVLIIQPDLHISWDDHIYTIAQAQRIGTSSKTFSVSRVGNSVYFESKKFDFSVEWNVEMNINITLGDERVHQVDGLCGLHSDGLSKEKVKPDGSLAHSTEELSDAWSMEGDDCKPKCSREMTSKAFELCNKIMLEPFTECHKMVNPAPFIKNCFETMCDCLAGKGDEEECRCQALTHYVSKCLEKNPDASISDWRITTKCYKECGPGEIYQDCFRSKCEKQCETLDDESHCPEEGSCIPGCFCAPGLVRKGERCVPPERCRDCVCEGYGDPHYTTFDRLNYTFNGECSFVAARDKNPRGQHKFQVITNNKQCTPEPVTVCTDAVTILYDSHEVLIVAKSLATGGVQVTVDKEMVDVFPYRSPWLSLEQPDLTQVMAAIPDIQLEVTYFMDNFGFAIRLPSALYFNKTEGLCGNCNHDKEDDFLARDTGLVDTVNDFGRSWLLESEPATCGILKKEELFCTLLPPEVDPCLAIMDEDLFGKCHPLEDPVAYVSSCQLDSCGSREPQVAACHALEAYARRCADLDICLNWRSEELCPKTCHGGQEYQACGPGCVRTCDNYEELEKNPDACPISSVDGCTCPEGTVLDKGSCVNESYCKTCDDEGHRIGDEWQTDPCTTCHCTDKGSSCSTKTCPHQLLCEEGYILEAIPGTGDDCCGPLKQCKIVVPENCTEPTKPKDGCGYGQKLKKIEAPGLCPQYACVCLDPEDCPQPEKLKEEDLDEGEEMVLDTTGCCPKYITECTGLCPTQTCPPFHNLVEEPLKEDECCPKKKCELPPDACIYTHESPVPSKAIKFPGTTEKKLYKVNDTWQDGNCLKCVCKEDGEGKPHHQCAQTTCPRETEHPDYGDYQLEVVEVPDTCCPNIVRTACIDDYEVIEVGDTLHDPLNGCRSVDCIRTPAGKVEKVEKIYSCDETCPLGWRYEPSPLYPQQCCGTCVQVSCVTDGEVKAVGETWHSEDHCTIYTCAKNTNDQIQMQTVEVQCIQPTEAELALYVYQTSEVPDQCCPAYTRTACLLENNPISAGEEVQVPDDRCTTISCSEGADGNVTRREKETTCDTDCDLGYIYKPAAAESFECCGHCVKTHCVDDGHEFALGERWESEGDACYEYSCELRNDLPTILAVKKECPYFDPECPENEIRLDESGCCRLCNVTRQPKRDCQPKAIPLMDTVGLFQLSTWRVGTCRNPNPVPDFRMCSGHCDSSTDFKGQGRQAKYVSTCYCCRPSRFEKIRIQLNCDSGVTFSPVYDNIAECECLECGNSNNPSDYPLDQPIVDDDTEFFSLTDPQLTDTLGLPLTWDRELLVTMLPSSRGSRVSGHIEAPAVIGGDALSRRGARSHSGHDALPIVNHSGSQMSSAWRKTRRRGDGREVGLRRNPGRYMSRKR</sequence>
<reference evidence="18 19" key="1">
    <citation type="submission" date="2023-03" db="EMBL/GenBank/DDBJ databases">
        <title>High-quality genome of Scylla paramamosain provides insights in environmental adaptation.</title>
        <authorList>
            <person name="Zhang L."/>
        </authorList>
    </citation>
    <scope>NUCLEOTIDE SEQUENCE [LARGE SCALE GENOMIC DNA]</scope>
    <source>
        <strain evidence="18">LZ_2023a</strain>
        <tissue evidence="18">Muscle</tissue>
    </source>
</reference>
<dbReference type="Gene3D" id="3.20.20.80">
    <property type="entry name" value="Glycosidases"/>
    <property type="match status" value="1"/>
</dbReference>
<comment type="caution">
    <text evidence="18">The sequence shown here is derived from an EMBL/GenBank/DDBJ whole genome shotgun (WGS) entry which is preliminary data.</text>
</comment>
<comment type="caution">
    <text evidence="9">Lacks conserved residue(s) required for the propagation of feature annotation.</text>
</comment>
<evidence type="ECO:0000313" key="18">
    <source>
        <dbReference type="EMBL" id="KAK8391152.1"/>
    </source>
</evidence>
<evidence type="ECO:0000256" key="10">
    <source>
        <dbReference type="SAM" id="MobiDB-lite"/>
    </source>
</evidence>
<keyword evidence="4 11" id="KW-0732">Signal</keyword>
<feature type="domain" description="F5/8 type C" evidence="13">
    <location>
        <begin position="2177"/>
        <end position="2332"/>
    </location>
</feature>
<feature type="chain" id="PRO_5043979417" description="Hemocytin" evidence="11">
    <location>
        <begin position="40"/>
        <end position="5471"/>
    </location>
</feature>
<dbReference type="SMART" id="SM00216">
    <property type="entry name" value="VWD"/>
    <property type="match status" value="5"/>
</dbReference>
<keyword evidence="19" id="KW-1185">Reference proteome</keyword>
<evidence type="ECO:0000256" key="4">
    <source>
        <dbReference type="ARBA" id="ARBA00022729"/>
    </source>
</evidence>
<dbReference type="Gene3D" id="2.60.120.260">
    <property type="entry name" value="Galactose-binding domain-like"/>
    <property type="match status" value="3"/>
</dbReference>
<dbReference type="Gene3D" id="2.10.25.10">
    <property type="entry name" value="Laminin"/>
    <property type="match status" value="6"/>
</dbReference>
<dbReference type="CDD" id="cd00057">
    <property type="entry name" value="FA58C"/>
    <property type="match status" value="2"/>
</dbReference>
<evidence type="ECO:0000313" key="19">
    <source>
        <dbReference type="Proteomes" id="UP001487740"/>
    </source>
</evidence>
<dbReference type="FunFam" id="2.10.25.10:FF:000055">
    <property type="entry name" value="alpha-tectorin isoform X1"/>
    <property type="match status" value="1"/>
</dbReference>
<feature type="region of interest" description="Disordered" evidence="10">
    <location>
        <begin position="160"/>
        <end position="320"/>
    </location>
</feature>
<dbReference type="InterPro" id="IPR000421">
    <property type="entry name" value="FA58C"/>
</dbReference>
<dbReference type="PROSITE" id="PS51233">
    <property type="entry name" value="VWFD"/>
    <property type="match status" value="5"/>
</dbReference>
<keyword evidence="8" id="KW-0325">Glycoprotein</keyword>
<feature type="domain" description="EGF-like" evidence="14">
    <location>
        <begin position="568"/>
        <end position="599"/>
    </location>
</feature>
<feature type="disulfide bond" evidence="9">
    <location>
        <begin position="510"/>
        <end position="519"/>
    </location>
</feature>
<dbReference type="InterPro" id="IPR013111">
    <property type="entry name" value="EGF_extracell"/>
</dbReference>
<feature type="compositionally biased region" description="Polar residues" evidence="10">
    <location>
        <begin position="246"/>
        <end position="260"/>
    </location>
</feature>
<feature type="domain" description="VWFD" evidence="17">
    <location>
        <begin position="708"/>
        <end position="884"/>
    </location>
</feature>
<organism evidence="18 19">
    <name type="scientific">Scylla paramamosain</name>
    <name type="common">Mud crab</name>
    <dbReference type="NCBI Taxonomy" id="85552"/>
    <lineage>
        <taxon>Eukaryota</taxon>
        <taxon>Metazoa</taxon>
        <taxon>Ecdysozoa</taxon>
        <taxon>Arthropoda</taxon>
        <taxon>Crustacea</taxon>
        <taxon>Multicrustacea</taxon>
        <taxon>Malacostraca</taxon>
        <taxon>Eumalacostraca</taxon>
        <taxon>Eucarida</taxon>
        <taxon>Decapoda</taxon>
        <taxon>Pleocyemata</taxon>
        <taxon>Brachyura</taxon>
        <taxon>Eubrachyura</taxon>
        <taxon>Portunoidea</taxon>
        <taxon>Portunidae</taxon>
        <taxon>Portuninae</taxon>
        <taxon>Scylla</taxon>
    </lineage>
</organism>
<evidence type="ECO:0000259" key="17">
    <source>
        <dbReference type="PROSITE" id="PS51233"/>
    </source>
</evidence>
<evidence type="ECO:0000256" key="3">
    <source>
        <dbReference type="ARBA" id="ARBA00022525"/>
    </source>
</evidence>
<dbReference type="SMART" id="SM00214">
    <property type="entry name" value="VWC"/>
    <property type="match status" value="7"/>
</dbReference>
<dbReference type="InterPro" id="IPR001846">
    <property type="entry name" value="VWF_type-D"/>
</dbReference>
<dbReference type="InterPro" id="IPR008979">
    <property type="entry name" value="Galactose-bd-like_sf"/>
</dbReference>
<dbReference type="SMART" id="SM00832">
    <property type="entry name" value="C8"/>
    <property type="match status" value="5"/>
</dbReference>
<dbReference type="Pfam" id="PF00754">
    <property type="entry name" value="F5_F8_type_C"/>
    <property type="match status" value="3"/>
</dbReference>
<gene>
    <name evidence="18" type="ORF">O3P69_017069</name>
</gene>
<dbReference type="PROSITE" id="PS01286">
    <property type="entry name" value="FA58C_2"/>
    <property type="match status" value="3"/>
</dbReference>
<dbReference type="InterPro" id="IPR006207">
    <property type="entry name" value="Cys_knot_C"/>
</dbReference>
<dbReference type="FunFam" id="2.60.120.260:FF:000002">
    <property type="entry name" value="Coagulation factor VIII"/>
    <property type="match status" value="1"/>
</dbReference>
<dbReference type="CDD" id="cd19941">
    <property type="entry name" value="TIL"/>
    <property type="match status" value="5"/>
</dbReference>
<dbReference type="SMART" id="SM00041">
    <property type="entry name" value="CT"/>
    <property type="match status" value="1"/>
</dbReference>
<evidence type="ECO:0000259" key="14">
    <source>
        <dbReference type="PROSITE" id="PS50026"/>
    </source>
</evidence>
<dbReference type="InterPro" id="IPR036084">
    <property type="entry name" value="Ser_inhib-like_sf"/>
</dbReference>
<comment type="similarity">
    <text evidence="2">Belongs to the serine protease inhibitor-like (TIL domain-containing) family.</text>
</comment>
<feature type="disulfide bond" evidence="9">
    <location>
        <begin position="589"/>
        <end position="598"/>
    </location>
</feature>
<evidence type="ECO:0000256" key="11">
    <source>
        <dbReference type="SAM" id="SignalP"/>
    </source>
</evidence>
<dbReference type="SUPFAM" id="SSF57603">
    <property type="entry name" value="FnI-like domain"/>
    <property type="match status" value="1"/>
</dbReference>
<dbReference type="PROSITE" id="PS50022">
    <property type="entry name" value="FA58C_3"/>
    <property type="match status" value="3"/>
</dbReference>
<feature type="region of interest" description="Disordered" evidence="10">
    <location>
        <begin position="5418"/>
        <end position="5471"/>
    </location>
</feature>
<dbReference type="PANTHER" id="PTHR11339">
    <property type="entry name" value="EXTRACELLULAR MATRIX GLYCOPROTEIN RELATED"/>
    <property type="match status" value="1"/>
</dbReference>
<comment type="subcellular location">
    <subcellularLocation>
        <location evidence="1">Secreted</location>
    </subcellularLocation>
</comment>
<dbReference type="InterPro" id="IPR002557">
    <property type="entry name" value="Chitin-bd_dom"/>
</dbReference>
<dbReference type="GO" id="GO:0007399">
    <property type="term" value="P:nervous system development"/>
    <property type="evidence" value="ECO:0007669"/>
    <property type="project" value="UniProtKB-ARBA"/>
</dbReference>
<accession>A0AAW0TU39</accession>
<feature type="signal peptide" evidence="11">
    <location>
        <begin position="1"/>
        <end position="39"/>
    </location>
</feature>
<dbReference type="EMBL" id="JARAKH010000024">
    <property type="protein sequence ID" value="KAK8391152.1"/>
    <property type="molecule type" value="Genomic_DNA"/>
</dbReference>
<dbReference type="SMART" id="SM00181">
    <property type="entry name" value="EGF"/>
    <property type="match status" value="4"/>
</dbReference>
<dbReference type="PROSITE" id="PS50940">
    <property type="entry name" value="CHIT_BIND_II"/>
    <property type="match status" value="1"/>
</dbReference>
<dbReference type="Pfam" id="PF07974">
    <property type="entry name" value="EGF_2"/>
    <property type="match status" value="1"/>
</dbReference>
<feature type="disulfide bond" evidence="9">
    <location>
        <begin position="492"/>
        <end position="502"/>
    </location>
</feature>
<feature type="domain" description="CTCK" evidence="12">
    <location>
        <begin position="5248"/>
        <end position="5346"/>
    </location>
</feature>
<feature type="region of interest" description="Disordered" evidence="10">
    <location>
        <begin position="377"/>
        <end position="404"/>
    </location>
</feature>
<dbReference type="SMART" id="SM00215">
    <property type="entry name" value="VWC_out"/>
    <property type="match status" value="3"/>
</dbReference>
<keyword evidence="3" id="KW-0964">Secreted</keyword>
<feature type="domain" description="Chitin-binding type-2" evidence="16">
    <location>
        <begin position="2469"/>
        <end position="2534"/>
    </location>
</feature>
<dbReference type="SUPFAM" id="SSF57567">
    <property type="entry name" value="Serine protease inhibitors"/>
    <property type="match status" value="5"/>
</dbReference>
<dbReference type="Proteomes" id="UP001487740">
    <property type="component" value="Unassembled WGS sequence"/>
</dbReference>
<dbReference type="InterPro" id="IPR050780">
    <property type="entry name" value="Mucin_vWF_Thrombospondin_sf"/>
</dbReference>
<evidence type="ECO:0000256" key="9">
    <source>
        <dbReference type="PROSITE-ProRule" id="PRU00076"/>
    </source>
</evidence>
<evidence type="ECO:0000256" key="8">
    <source>
        <dbReference type="ARBA" id="ARBA00023180"/>
    </source>
</evidence>
<dbReference type="Pfam" id="PF01826">
    <property type="entry name" value="TIL"/>
    <property type="match status" value="5"/>
</dbReference>
<feature type="compositionally biased region" description="Low complexity" evidence="10">
    <location>
        <begin position="173"/>
        <end position="191"/>
    </location>
</feature>
<dbReference type="GO" id="GO:0008061">
    <property type="term" value="F:chitin binding"/>
    <property type="evidence" value="ECO:0007669"/>
    <property type="project" value="InterPro"/>
</dbReference>
<evidence type="ECO:0000259" key="12">
    <source>
        <dbReference type="PROSITE" id="PS01225"/>
    </source>
</evidence>
<evidence type="ECO:0000256" key="5">
    <source>
        <dbReference type="ARBA" id="ARBA00022737"/>
    </source>
</evidence>
<evidence type="ECO:0000259" key="16">
    <source>
        <dbReference type="PROSITE" id="PS50940"/>
    </source>
</evidence>
<dbReference type="InterPro" id="IPR002919">
    <property type="entry name" value="TIL_dom"/>
</dbReference>
<evidence type="ECO:0000256" key="6">
    <source>
        <dbReference type="ARBA" id="ARBA00023008"/>
    </source>
</evidence>
<evidence type="ECO:0000256" key="1">
    <source>
        <dbReference type="ARBA" id="ARBA00004613"/>
    </source>
</evidence>
<feature type="disulfide bond" evidence="9">
    <location>
        <begin position="571"/>
        <end position="581"/>
    </location>
</feature>
<keyword evidence="6" id="KW-0186">Copper</keyword>
<feature type="domain" description="EGF-like" evidence="14">
    <location>
        <begin position="489"/>
        <end position="520"/>
    </location>
</feature>
<feature type="domain" description="F5/8 type C" evidence="13">
    <location>
        <begin position="3474"/>
        <end position="3628"/>
    </location>
</feature>
<dbReference type="PROSITE" id="PS50026">
    <property type="entry name" value="EGF_3"/>
    <property type="match status" value="2"/>
</dbReference>
<evidence type="ECO:0000259" key="13">
    <source>
        <dbReference type="PROSITE" id="PS50022"/>
    </source>
</evidence>
<evidence type="ECO:0000256" key="2">
    <source>
        <dbReference type="ARBA" id="ARBA00007611"/>
    </source>
</evidence>
<dbReference type="SUPFAM" id="SSF49785">
    <property type="entry name" value="Galactose-binding domain-like"/>
    <property type="match status" value="3"/>
</dbReference>
<dbReference type="Pfam" id="PF00094">
    <property type="entry name" value="VWD"/>
    <property type="match status" value="5"/>
</dbReference>
<evidence type="ECO:0000256" key="7">
    <source>
        <dbReference type="ARBA" id="ARBA00023157"/>
    </source>
</evidence>
<dbReference type="PANTHER" id="PTHR11339:SF386">
    <property type="entry name" value="HEMOLECTIN, ISOFORM A"/>
    <property type="match status" value="1"/>
</dbReference>
<dbReference type="SUPFAM" id="SSF57625">
    <property type="entry name" value="Invertebrate chitin-binding proteins"/>
    <property type="match status" value="1"/>
</dbReference>
<feature type="domain" description="VWFD" evidence="17">
    <location>
        <begin position="1069"/>
        <end position="1251"/>
    </location>
</feature>
<dbReference type="PROSITE" id="PS01225">
    <property type="entry name" value="CTCK_2"/>
    <property type="match status" value="1"/>
</dbReference>
<dbReference type="PROSITE" id="PS00022">
    <property type="entry name" value="EGF_1"/>
    <property type="match status" value="2"/>
</dbReference>
<feature type="region of interest" description="Disordered" evidence="10">
    <location>
        <begin position="92"/>
        <end position="120"/>
    </location>
</feature>
<protein>
    <recommendedName>
        <fullName evidence="20">Hemocytin</fullName>
    </recommendedName>
</protein>
<feature type="compositionally biased region" description="Polar residues" evidence="10">
    <location>
        <begin position="288"/>
        <end position="297"/>
    </location>
</feature>
<dbReference type="Pfam" id="PF23244">
    <property type="entry name" value="VWF"/>
    <property type="match status" value="1"/>
</dbReference>
<dbReference type="InterPro" id="IPR036508">
    <property type="entry name" value="Chitin-bd_dom_sf"/>
</dbReference>
<dbReference type="InterPro" id="IPR001007">
    <property type="entry name" value="VWF_dom"/>
</dbReference>
<evidence type="ECO:0008006" key="20">
    <source>
        <dbReference type="Google" id="ProtNLM"/>
    </source>
</evidence>
<feature type="domain" description="F5/8 type C" evidence="13">
    <location>
        <begin position="3301"/>
        <end position="3457"/>
    </location>
</feature>
<proteinExistence type="inferred from homology"/>
<dbReference type="Pfam" id="PF13330">
    <property type="entry name" value="Mucin2_WxxW"/>
    <property type="match status" value="7"/>
</dbReference>
<keyword evidence="9" id="KW-0245">EGF-like domain</keyword>
<dbReference type="InterPro" id="IPR000742">
    <property type="entry name" value="EGF"/>
</dbReference>
<feature type="compositionally biased region" description="Acidic residues" evidence="10">
    <location>
        <begin position="393"/>
        <end position="404"/>
    </location>
</feature>
<name>A0AAW0TU39_SCYPA</name>
<dbReference type="Pfam" id="PF08742">
    <property type="entry name" value="C8"/>
    <property type="match status" value="5"/>
</dbReference>
<feature type="domain" description="VWFD" evidence="17">
    <location>
        <begin position="4358"/>
        <end position="4545"/>
    </location>
</feature>
<dbReference type="PROSITE" id="PS50184">
    <property type="entry name" value="VWFC_2"/>
    <property type="match status" value="2"/>
</dbReference>
<feature type="compositionally biased region" description="Polar residues" evidence="10">
    <location>
        <begin position="5436"/>
        <end position="5445"/>
    </location>
</feature>
<keyword evidence="7 9" id="KW-1015">Disulfide bond</keyword>
<keyword evidence="5" id="KW-0677">Repeat</keyword>
<feature type="region of interest" description="Disordered" evidence="10">
    <location>
        <begin position="2920"/>
        <end position="2941"/>
    </location>
</feature>
<dbReference type="SMART" id="SM00231">
    <property type="entry name" value="FA58C"/>
    <property type="match status" value="3"/>
</dbReference>
<evidence type="ECO:0000259" key="15">
    <source>
        <dbReference type="PROSITE" id="PS50184"/>
    </source>
</evidence>
<feature type="domain" description="VWFC" evidence="15">
    <location>
        <begin position="3690"/>
        <end position="3746"/>
    </location>
</feature>
<dbReference type="SMART" id="SM00494">
    <property type="entry name" value="ChtBD2"/>
    <property type="match status" value="1"/>
</dbReference>
<feature type="domain" description="VWFD" evidence="17">
    <location>
        <begin position="4022"/>
        <end position="4209"/>
    </location>
</feature>
<dbReference type="PROSITE" id="PS01185">
    <property type="entry name" value="CTCK_1"/>
    <property type="match status" value="1"/>
</dbReference>
<feature type="domain" description="VWFC" evidence="15">
    <location>
        <begin position="4682"/>
        <end position="4756"/>
    </location>
</feature>
<feature type="domain" description="VWFD" evidence="17">
    <location>
        <begin position="1546"/>
        <end position="1715"/>
    </location>
</feature>
<dbReference type="GO" id="GO:0005576">
    <property type="term" value="C:extracellular region"/>
    <property type="evidence" value="ECO:0007669"/>
    <property type="project" value="UniProtKB-SubCell"/>
</dbReference>
<dbReference type="InterPro" id="IPR025155">
    <property type="entry name" value="WxxW_domain"/>
</dbReference>